<proteinExistence type="predicted"/>
<dbReference type="Pfam" id="PF15902">
    <property type="entry name" value="Sortilin-Vps10"/>
    <property type="match status" value="1"/>
</dbReference>
<dbReference type="GO" id="GO:0010411">
    <property type="term" value="P:xyloglucan metabolic process"/>
    <property type="evidence" value="ECO:0007669"/>
    <property type="project" value="TreeGrafter"/>
</dbReference>
<dbReference type="InterPro" id="IPR015943">
    <property type="entry name" value="WD40/YVTN_repeat-like_dom_sf"/>
</dbReference>
<evidence type="ECO:0000259" key="3">
    <source>
        <dbReference type="Pfam" id="PF15902"/>
    </source>
</evidence>
<organism evidence="4 5">
    <name type="scientific">Candidatus Uhrbacteria bacterium GW2011_GWF2_39_13</name>
    <dbReference type="NCBI Taxonomy" id="1618995"/>
    <lineage>
        <taxon>Bacteria</taxon>
        <taxon>Candidatus Uhriibacteriota</taxon>
    </lineage>
</organism>
<sequence length="350" mass="38259">MKRFSLIALSLLLLGAGCFGGGKTNTGSDGGVFKTSNAGQEWGQTAVVPTAAGIGTLATTDVLNMEMDPQDKSYLYLGTRQNGMLYSEDGGVSWRQPRYDAFKEGLIFDIEVDPKDVCTLYIAKDSRLYRTTDCMRSFNNEAYVENRAGVSVIQVAIDWYNPKTLYVGLSNGDVLKSEDAGKTWRTVLKTGAEISNFLIHNTDSRQVLVSTFKKGLWKTTDAGSTWEQIDGGLNDLKKSESIFTLVQSEDSGVVVSASEYGLIRSNDFGSTWKPIKLLTAPGQVLIRAVAIDAQNPNTLYYASNATFYRSTDAGTTWDTEKFPSSRVPRVMLVDPDNESVLYIGVAAATE</sequence>
<reference evidence="4 5" key="1">
    <citation type="journal article" date="2015" name="Nature">
        <title>rRNA introns, odd ribosomes, and small enigmatic genomes across a large radiation of phyla.</title>
        <authorList>
            <person name="Brown C.T."/>
            <person name="Hug L.A."/>
            <person name="Thomas B.C."/>
            <person name="Sharon I."/>
            <person name="Castelle C.J."/>
            <person name="Singh A."/>
            <person name="Wilkins M.J."/>
            <person name="Williams K.H."/>
            <person name="Banfield J.F."/>
        </authorList>
    </citation>
    <scope>NUCLEOTIDE SEQUENCE [LARGE SCALE GENOMIC DNA]</scope>
</reference>
<name>A0A0G0MLG5_9BACT</name>
<dbReference type="PANTHER" id="PTHR43739">
    <property type="entry name" value="XYLOGLUCANASE (EUROFUNG)"/>
    <property type="match status" value="1"/>
</dbReference>
<keyword evidence="4" id="KW-0378">Hydrolase</keyword>
<protein>
    <submittedName>
        <fullName evidence="4">Glycosyl hydrolase, BNR repeat-containing protein</fullName>
    </submittedName>
</protein>
<evidence type="ECO:0000313" key="4">
    <source>
        <dbReference type="EMBL" id="KKR04854.1"/>
    </source>
</evidence>
<dbReference type="InterPro" id="IPR052025">
    <property type="entry name" value="Xyloglucanase_GH74"/>
</dbReference>
<keyword evidence="2" id="KW-0732">Signal</keyword>
<dbReference type="PANTHER" id="PTHR43739:SF5">
    <property type="entry name" value="EXO-ALPHA-SIALIDASE"/>
    <property type="match status" value="1"/>
</dbReference>
<feature type="chain" id="PRO_5002533514" evidence="2">
    <location>
        <begin position="21"/>
        <end position="350"/>
    </location>
</feature>
<dbReference type="InterPro" id="IPR031778">
    <property type="entry name" value="Sortilin_N"/>
</dbReference>
<dbReference type="EMBL" id="LBWG01000003">
    <property type="protein sequence ID" value="KKR04854.1"/>
    <property type="molecule type" value="Genomic_DNA"/>
</dbReference>
<dbReference type="AlphaFoldDB" id="A0A0G0MLG5"/>
<evidence type="ECO:0000313" key="5">
    <source>
        <dbReference type="Proteomes" id="UP000033935"/>
    </source>
</evidence>
<gene>
    <name evidence="4" type="ORF">UT30_C0003G0043</name>
</gene>
<dbReference type="Proteomes" id="UP000033935">
    <property type="component" value="Unassembled WGS sequence"/>
</dbReference>
<dbReference type="PROSITE" id="PS51257">
    <property type="entry name" value="PROKAR_LIPOPROTEIN"/>
    <property type="match status" value="1"/>
</dbReference>
<dbReference type="Gene3D" id="2.130.10.10">
    <property type="entry name" value="YVTN repeat-like/Quinoprotein amine dehydrogenase"/>
    <property type="match status" value="3"/>
</dbReference>
<feature type="signal peptide" evidence="2">
    <location>
        <begin position="1"/>
        <end position="20"/>
    </location>
</feature>
<accession>A0A0G0MLG5</accession>
<feature type="domain" description="Sortilin N-terminal" evidence="3">
    <location>
        <begin position="173"/>
        <end position="230"/>
    </location>
</feature>
<comment type="caution">
    <text evidence="4">The sequence shown here is derived from an EMBL/GenBank/DDBJ whole genome shotgun (WGS) entry which is preliminary data.</text>
</comment>
<dbReference type="GO" id="GO:0016787">
    <property type="term" value="F:hydrolase activity"/>
    <property type="evidence" value="ECO:0007669"/>
    <property type="project" value="UniProtKB-KW"/>
</dbReference>
<evidence type="ECO:0000256" key="2">
    <source>
        <dbReference type="SAM" id="SignalP"/>
    </source>
</evidence>
<dbReference type="SUPFAM" id="SSF110296">
    <property type="entry name" value="Oligoxyloglucan reducing end-specific cellobiohydrolase"/>
    <property type="match status" value="2"/>
</dbReference>
<evidence type="ECO:0000256" key="1">
    <source>
        <dbReference type="ARBA" id="ARBA00022737"/>
    </source>
</evidence>
<keyword evidence="1" id="KW-0677">Repeat</keyword>